<keyword evidence="2" id="KW-0812">Transmembrane</keyword>
<sequence>MRERSGVVMGKHMNWKIAISVVAGVFLMYSLLGFFAVPFAGKKLIEKGLRDLPGCAGGVGKIRFNPYTLAGTLDTLSVNDEENRPLFRLQKCDFNVSAISLFKLAPVVTALDLYQPELFLILEKDNRFNVQSIGGVTKASAAPEDQGPSYFPFRLSNAGIHNGTVYFTDKMRGSEQVVDRINMALPLLTSLEDERDTPAKPALNFRLNGAPIDIDLTSLPFTPDLETRMDLTVQGIDLGPLLDYVIVPKALKVNAPGRMDLLVSAAYRQEPGQVKHAHMLGIDLDATLKNMDLGIWNTDHNAATPFLSSPEMVLKAQTKDLLSGRMVIKHLAINNTRLALTRKEDGSLNVADLMPEAQDKASPADAPAAHGQQDLTKASHPFQFHITVDKGGFNNGEILFTDHCLSPTFTTEVSGFDLNFSKMEIGPQGVMSGRYQVNFTTAAKETLALNGTLSTTPALKLDGRLDISGVMPDKYRPYYAPYGGRGLSVEALTAGTGFSVAMAEETPVFSISDGSVRINGIRIQGGDDNEPVVQMTSIDCKGISMDSTTRNIGVEMVTADAGRLDLIRDKQGHINLVQRVYEMVAAPPTDRAHFGLAAEGEVSGAKSPETPWELSLGRLDLLNYDLAFSDLGPETPVRMRVGNIGICVEDLSTIPGKKGRIQTSMVLEEKGKINISGSVDLSSMATALDLDIKNMGLNPFNPYVTHYLNILIEQGYMDTHGRLTVFVPDRGEPNIRYKGNILFGKFSSKTQNDNNDFFKCNALFLSDMDMDLTPMSINIGKIALTDFYQIIDISEHGMLNLSRIVKHSKDQNPKDQTPVLPKTSTPSAEKERHGPSINIDAVTMQGGTIHFTDHYTPPGYSVDMTKLGGSLTGLSSLPEREPAKLLLKGTYADHAPLEVAGLIDPLKNETFADLTVSFKNIELPQFNTYTEKFLGYRIAKGKLILNLEYDIKDKELNSMNRIFLDQLTLGERVYSPDAVSLPLDFAISLLKNSKDEIKLNVPIHGQLDDPKFSYGSVVATALKNVILGIVSAPFKFLGGMFGLAKGQDLGHVAFEPGSDVLGDSDLEKIDQLSKILMEKEKLSLEIDGTFNPEKDREGIRRSKYNTQLSKVQARSGIAEGKDLNALTPQERAALVAAAYDDAEFPKPREESGAEKALSSSEQEKLLLTSITVTEKELKDLALRRSGAVHNRMVNSGGIETRRIFVKEPMAVADDKIGETPVKTIFELK</sequence>
<evidence type="ECO:0000313" key="4">
    <source>
        <dbReference type="Proteomes" id="UP000231203"/>
    </source>
</evidence>
<dbReference type="PANTHER" id="PTHR30441">
    <property type="entry name" value="DUF748 DOMAIN-CONTAINING PROTEIN"/>
    <property type="match status" value="1"/>
</dbReference>
<dbReference type="InterPro" id="IPR052894">
    <property type="entry name" value="AsmA-related"/>
</dbReference>
<dbReference type="PANTHER" id="PTHR30441:SF8">
    <property type="entry name" value="DUF748 DOMAIN-CONTAINING PROTEIN"/>
    <property type="match status" value="1"/>
</dbReference>
<dbReference type="AlphaFoldDB" id="A0A2G6MSR8"/>
<dbReference type="Proteomes" id="UP000231203">
    <property type="component" value="Unassembled WGS sequence"/>
</dbReference>
<protein>
    <recommendedName>
        <fullName evidence="5">DUF748 domain-containing protein</fullName>
    </recommendedName>
</protein>
<dbReference type="GO" id="GO:0090313">
    <property type="term" value="P:regulation of protein targeting to membrane"/>
    <property type="evidence" value="ECO:0007669"/>
    <property type="project" value="TreeGrafter"/>
</dbReference>
<keyword evidence="2" id="KW-0472">Membrane</keyword>
<evidence type="ECO:0000313" key="3">
    <source>
        <dbReference type="EMBL" id="PIE63124.1"/>
    </source>
</evidence>
<feature type="transmembrane region" description="Helical" evidence="2">
    <location>
        <begin position="21"/>
        <end position="41"/>
    </location>
</feature>
<dbReference type="EMBL" id="PDTI01000016">
    <property type="protein sequence ID" value="PIE63124.1"/>
    <property type="molecule type" value="Genomic_DNA"/>
</dbReference>
<evidence type="ECO:0008006" key="5">
    <source>
        <dbReference type="Google" id="ProtNLM"/>
    </source>
</evidence>
<proteinExistence type="predicted"/>
<feature type="region of interest" description="Disordered" evidence="1">
    <location>
        <begin position="808"/>
        <end position="835"/>
    </location>
</feature>
<organism evidence="3 4">
    <name type="scientific">Desulfobacter postgatei</name>
    <dbReference type="NCBI Taxonomy" id="2293"/>
    <lineage>
        <taxon>Bacteria</taxon>
        <taxon>Pseudomonadati</taxon>
        <taxon>Thermodesulfobacteriota</taxon>
        <taxon>Desulfobacteria</taxon>
        <taxon>Desulfobacterales</taxon>
        <taxon>Desulfobacteraceae</taxon>
        <taxon>Desulfobacter</taxon>
    </lineage>
</organism>
<keyword evidence="2" id="KW-1133">Transmembrane helix</keyword>
<evidence type="ECO:0000256" key="1">
    <source>
        <dbReference type="SAM" id="MobiDB-lite"/>
    </source>
</evidence>
<accession>A0A2G6MSR8</accession>
<gene>
    <name evidence="3" type="ORF">CSA25_02030</name>
</gene>
<dbReference type="GO" id="GO:0005886">
    <property type="term" value="C:plasma membrane"/>
    <property type="evidence" value="ECO:0007669"/>
    <property type="project" value="TreeGrafter"/>
</dbReference>
<reference evidence="3 4" key="1">
    <citation type="submission" date="2017-10" db="EMBL/GenBank/DDBJ databases">
        <title>Novel microbial diversity and functional potential in the marine mammal oral microbiome.</title>
        <authorList>
            <person name="Dudek N.K."/>
            <person name="Sun C.L."/>
            <person name="Burstein D."/>
            <person name="Kantor R.S."/>
            <person name="Aliaga Goltsman D.S."/>
            <person name="Bik E.M."/>
            <person name="Thomas B.C."/>
            <person name="Banfield J.F."/>
            <person name="Relman D.A."/>
        </authorList>
    </citation>
    <scope>NUCLEOTIDE SEQUENCE [LARGE SCALE GENOMIC DNA]</scope>
    <source>
        <strain evidence="3">DOLJORAL78_47_202</strain>
    </source>
</reference>
<comment type="caution">
    <text evidence="3">The sequence shown here is derived from an EMBL/GenBank/DDBJ whole genome shotgun (WGS) entry which is preliminary data.</text>
</comment>
<dbReference type="InterPro" id="IPR008023">
    <property type="entry name" value="DUF748"/>
</dbReference>
<dbReference type="Pfam" id="PF05359">
    <property type="entry name" value="DUF748"/>
    <property type="match status" value="1"/>
</dbReference>
<name>A0A2G6MSR8_9BACT</name>
<evidence type="ECO:0000256" key="2">
    <source>
        <dbReference type="SAM" id="Phobius"/>
    </source>
</evidence>